<proteinExistence type="predicted"/>
<comment type="caution">
    <text evidence="1">The sequence shown here is derived from an EMBL/GenBank/DDBJ whole genome shotgun (WGS) entry which is preliminary data.</text>
</comment>
<dbReference type="Proteomes" id="UP000225740">
    <property type="component" value="Unassembled WGS sequence"/>
</dbReference>
<dbReference type="EMBL" id="NIZW01000019">
    <property type="protein sequence ID" value="PHQ33119.1"/>
    <property type="molecule type" value="Genomic_DNA"/>
</dbReference>
<dbReference type="GeneID" id="90610633"/>
<evidence type="ECO:0000313" key="2">
    <source>
        <dbReference type="Proteomes" id="UP000225740"/>
    </source>
</evidence>
<protein>
    <submittedName>
        <fullName evidence="1">Uncharacterized protein</fullName>
    </submittedName>
</protein>
<dbReference type="RefSeq" id="WP_099262785.1">
    <property type="nucleotide sequence ID" value="NZ_NIZW01000019.1"/>
</dbReference>
<keyword evidence="2" id="KW-1185">Reference proteome</keyword>
<organism evidence="1 2">
    <name type="scientific">Rhodopirellula bahusiensis</name>
    <dbReference type="NCBI Taxonomy" id="2014065"/>
    <lineage>
        <taxon>Bacteria</taxon>
        <taxon>Pseudomonadati</taxon>
        <taxon>Planctomycetota</taxon>
        <taxon>Planctomycetia</taxon>
        <taxon>Pirellulales</taxon>
        <taxon>Pirellulaceae</taxon>
        <taxon>Rhodopirellula</taxon>
    </lineage>
</organism>
<dbReference type="AlphaFoldDB" id="A0A2G1W376"/>
<reference evidence="1 2" key="1">
    <citation type="submission" date="2017-06" db="EMBL/GenBank/DDBJ databases">
        <title>Description of Rhodopirellula bahusiensis sp. nov.</title>
        <authorList>
            <person name="Kizina J."/>
            <person name="Harder J."/>
        </authorList>
    </citation>
    <scope>NUCLEOTIDE SEQUENCE [LARGE SCALE GENOMIC DNA]</scope>
    <source>
        <strain evidence="1 2">SWK21</strain>
    </source>
</reference>
<name>A0A2G1W376_9BACT</name>
<accession>A0A2G1W376</accession>
<evidence type="ECO:0000313" key="1">
    <source>
        <dbReference type="EMBL" id="PHQ33119.1"/>
    </source>
</evidence>
<gene>
    <name evidence="1" type="ORF">CEE69_21910</name>
</gene>
<sequence length="104" mass="11967">MNQSGLDRKQRLINRFTEAYHRDKKAETLIELMKLHIAIGKPNLMLGCVTLFLAEHSEHPLRDAIVDLSLAAATEDRSVSSRLEKIKCRSLTRRYDVLLREHLG</sequence>